<feature type="region of interest" description="Disordered" evidence="1">
    <location>
        <begin position="110"/>
        <end position="134"/>
    </location>
</feature>
<keyword evidence="3" id="KW-1185">Reference proteome</keyword>
<organism evidence="2 3">
    <name type="scientific">Dentiscutata erythropus</name>
    <dbReference type="NCBI Taxonomy" id="1348616"/>
    <lineage>
        <taxon>Eukaryota</taxon>
        <taxon>Fungi</taxon>
        <taxon>Fungi incertae sedis</taxon>
        <taxon>Mucoromycota</taxon>
        <taxon>Glomeromycotina</taxon>
        <taxon>Glomeromycetes</taxon>
        <taxon>Diversisporales</taxon>
        <taxon>Gigasporaceae</taxon>
        <taxon>Dentiscutata</taxon>
    </lineage>
</organism>
<dbReference type="Proteomes" id="UP000789405">
    <property type="component" value="Unassembled WGS sequence"/>
</dbReference>
<gene>
    <name evidence="2" type="ORF">DERYTH_LOCUS2184</name>
</gene>
<evidence type="ECO:0000256" key="1">
    <source>
        <dbReference type="SAM" id="MobiDB-lite"/>
    </source>
</evidence>
<dbReference type="AlphaFoldDB" id="A0A9N8WDN3"/>
<comment type="caution">
    <text evidence="2">The sequence shown here is derived from an EMBL/GenBank/DDBJ whole genome shotgun (WGS) entry which is preliminary data.</text>
</comment>
<name>A0A9N8WDN3_9GLOM</name>
<dbReference type="PANTHER" id="PTHR40635">
    <property type="match status" value="1"/>
</dbReference>
<proteinExistence type="predicted"/>
<evidence type="ECO:0000313" key="2">
    <source>
        <dbReference type="EMBL" id="CAG8486332.1"/>
    </source>
</evidence>
<evidence type="ECO:0000313" key="3">
    <source>
        <dbReference type="Proteomes" id="UP000789405"/>
    </source>
</evidence>
<dbReference type="OrthoDB" id="5374757at2759"/>
<dbReference type="EMBL" id="CAJVPY010000669">
    <property type="protein sequence ID" value="CAG8486332.1"/>
    <property type="molecule type" value="Genomic_DNA"/>
</dbReference>
<dbReference type="PANTHER" id="PTHR40635:SF1">
    <property type="match status" value="1"/>
</dbReference>
<sequence>MSSKYSTYSTRNIRYLRISEKQVLPLILYLKPEHISWFNDIIFQEVLSALQKLIPKKFSREKKKKLEADIYREVRFNFGIARFQFAYYFKSTDVRHSVLEKNKKYIFPSEKSLSEEGESSQNLDDSFTNENEDDEKPTLQITYQGFNIFYKSLVVIVEPPGQIIEFGGNAKVANTMTIDDYLGHDNSDTDVEL</sequence>
<protein>
    <submittedName>
        <fullName evidence="2">25894_t:CDS:1</fullName>
    </submittedName>
</protein>
<accession>A0A9N8WDN3</accession>
<reference evidence="2" key="1">
    <citation type="submission" date="2021-06" db="EMBL/GenBank/DDBJ databases">
        <authorList>
            <person name="Kallberg Y."/>
            <person name="Tangrot J."/>
            <person name="Rosling A."/>
        </authorList>
    </citation>
    <scope>NUCLEOTIDE SEQUENCE</scope>
    <source>
        <strain evidence="2">MA453B</strain>
    </source>
</reference>